<dbReference type="OMA" id="ISDYMEP"/>
<gene>
    <name evidence="3" type="ORF">TRIUR3_30590</name>
</gene>
<name>M7YZ68_TRIUA</name>
<evidence type="ECO:0000259" key="2">
    <source>
        <dbReference type="Pfam" id="PF12819"/>
    </source>
</evidence>
<dbReference type="AlphaFoldDB" id="M7YZ68"/>
<dbReference type="Pfam" id="PF12819">
    <property type="entry name" value="Malectin_like"/>
    <property type="match status" value="2"/>
</dbReference>
<feature type="domain" description="Malectin-like" evidence="2">
    <location>
        <begin position="30"/>
        <end position="156"/>
    </location>
</feature>
<sequence length="216" mass="23284">MAARWLLLLLLGIAGGGGVLQVHGQVDNLGTRSCYTLQSLVAGLKYLIRAKFWYGNYDGLDRAPVFDLHVGVNYWTTVNISNANTPVIYEIIAVVPGESVQVCLVNTGSGTPFISALDLRPLKNGLYPMANATQGLVLLSRANFGRDDGVVLSFPNNGHHQYNVSLNATANSTLPPILNALEIFSVLPTTGITTATQDGIDVEKLQTSIRYLWGKP</sequence>
<reference evidence="3" key="1">
    <citation type="journal article" date="2013" name="Nature">
        <title>Draft genome of the wheat A-genome progenitor Triticum urartu.</title>
        <authorList>
            <person name="Ling H.Q."/>
            <person name="Zhao S."/>
            <person name="Liu D."/>
            <person name="Wang J."/>
            <person name="Sun H."/>
            <person name="Zhang C."/>
            <person name="Fan H."/>
            <person name="Li D."/>
            <person name="Dong L."/>
            <person name="Tao Y."/>
            <person name="Gao C."/>
            <person name="Wu H."/>
            <person name="Li Y."/>
            <person name="Cui Y."/>
            <person name="Guo X."/>
            <person name="Zheng S."/>
            <person name="Wang B."/>
            <person name="Yu K."/>
            <person name="Liang Q."/>
            <person name="Yang W."/>
            <person name="Lou X."/>
            <person name="Chen J."/>
            <person name="Feng M."/>
            <person name="Jian J."/>
            <person name="Zhang X."/>
            <person name="Luo G."/>
            <person name="Jiang Y."/>
            <person name="Liu J."/>
            <person name="Wang Z."/>
            <person name="Sha Y."/>
            <person name="Zhang B."/>
            <person name="Wu H."/>
            <person name="Tang D."/>
            <person name="Shen Q."/>
            <person name="Xue P."/>
            <person name="Zou S."/>
            <person name="Wang X."/>
            <person name="Liu X."/>
            <person name="Wang F."/>
            <person name="Yang Y."/>
            <person name="An X."/>
            <person name="Dong Z."/>
            <person name="Zhang K."/>
            <person name="Zhang X."/>
            <person name="Luo M.C."/>
            <person name="Dvorak J."/>
            <person name="Tong Y."/>
            <person name="Wang J."/>
            <person name="Yang H."/>
            <person name="Li Z."/>
            <person name="Wang D."/>
            <person name="Zhang A."/>
            <person name="Wang J."/>
        </authorList>
    </citation>
    <scope>NUCLEOTIDE SEQUENCE</scope>
</reference>
<evidence type="ECO:0000313" key="3">
    <source>
        <dbReference type="EMBL" id="EMS56113.1"/>
    </source>
</evidence>
<comment type="subcellular location">
    <subcellularLocation>
        <location evidence="1">Membrane</location>
        <topology evidence="1">Single-pass membrane protein</topology>
    </subcellularLocation>
</comment>
<dbReference type="PANTHER" id="PTHR45631:SF31">
    <property type="entry name" value="PROTEIN KINASE DOMAIN-CONTAINING PROTEIN"/>
    <property type="match status" value="1"/>
</dbReference>
<dbReference type="EMBL" id="KD162598">
    <property type="protein sequence ID" value="EMS56113.1"/>
    <property type="molecule type" value="Genomic_DNA"/>
</dbReference>
<proteinExistence type="predicted"/>
<dbReference type="STRING" id="4572.M7YZ68"/>
<dbReference type="eggNOG" id="ENOG502QQCZ">
    <property type="taxonomic scope" value="Eukaryota"/>
</dbReference>
<organism evidence="3">
    <name type="scientific">Triticum urartu</name>
    <name type="common">Red wild einkorn</name>
    <name type="synonym">Crithodium urartu</name>
    <dbReference type="NCBI Taxonomy" id="4572"/>
    <lineage>
        <taxon>Eukaryota</taxon>
        <taxon>Viridiplantae</taxon>
        <taxon>Streptophyta</taxon>
        <taxon>Embryophyta</taxon>
        <taxon>Tracheophyta</taxon>
        <taxon>Spermatophyta</taxon>
        <taxon>Magnoliopsida</taxon>
        <taxon>Liliopsida</taxon>
        <taxon>Poales</taxon>
        <taxon>Poaceae</taxon>
        <taxon>BOP clade</taxon>
        <taxon>Pooideae</taxon>
        <taxon>Triticodae</taxon>
        <taxon>Triticeae</taxon>
        <taxon>Triticinae</taxon>
        <taxon>Triticum</taxon>
    </lineage>
</organism>
<dbReference type="PANTHER" id="PTHR45631">
    <property type="entry name" value="OS07G0107800 PROTEIN-RELATED"/>
    <property type="match status" value="1"/>
</dbReference>
<accession>M7YZ68</accession>
<protein>
    <recommendedName>
        <fullName evidence="2">Malectin-like domain-containing protein</fullName>
    </recommendedName>
</protein>
<dbReference type="GO" id="GO:0016020">
    <property type="term" value="C:membrane"/>
    <property type="evidence" value="ECO:0007669"/>
    <property type="project" value="UniProtKB-SubCell"/>
</dbReference>
<feature type="domain" description="Malectin-like" evidence="2">
    <location>
        <begin position="159"/>
        <end position="186"/>
    </location>
</feature>
<dbReference type="InterPro" id="IPR024788">
    <property type="entry name" value="Malectin-like_Carb-bd_dom"/>
</dbReference>
<evidence type="ECO:0000256" key="1">
    <source>
        <dbReference type="ARBA" id="ARBA00004167"/>
    </source>
</evidence>